<comment type="caution">
    <text evidence="3">The sequence shown here is derived from an EMBL/GenBank/DDBJ whole genome shotgun (WGS) entry which is preliminary data.</text>
</comment>
<reference evidence="3" key="2">
    <citation type="submission" date="2021-04" db="EMBL/GenBank/DDBJ databases">
        <authorList>
            <person name="Gilroy R."/>
        </authorList>
    </citation>
    <scope>NUCLEOTIDE SEQUENCE</scope>
    <source>
        <strain evidence="3">B5_2728</strain>
    </source>
</reference>
<evidence type="ECO:0000313" key="3">
    <source>
        <dbReference type="EMBL" id="MBU3806556.1"/>
    </source>
</evidence>
<evidence type="ECO:0000259" key="2">
    <source>
        <dbReference type="Pfam" id="PF03795"/>
    </source>
</evidence>
<feature type="domain" description="YCII-related" evidence="2">
    <location>
        <begin position="11"/>
        <end position="82"/>
    </location>
</feature>
<dbReference type="InterPro" id="IPR011008">
    <property type="entry name" value="Dimeric_a/b-barrel"/>
</dbReference>
<proteinExistence type="inferred from homology"/>
<dbReference type="SUPFAM" id="SSF54909">
    <property type="entry name" value="Dimeric alpha+beta barrel"/>
    <property type="match status" value="1"/>
</dbReference>
<dbReference type="InterPro" id="IPR005545">
    <property type="entry name" value="YCII"/>
</dbReference>
<protein>
    <submittedName>
        <fullName evidence="3">YciI family protein</fullName>
    </submittedName>
</protein>
<name>A0A948T3H4_9FIRM</name>
<dbReference type="Gene3D" id="3.30.70.1060">
    <property type="entry name" value="Dimeric alpha+beta barrel"/>
    <property type="match status" value="1"/>
</dbReference>
<sequence length="98" mass="11469">MSIFFVESTIQNPKAMSRQLLEEHKQYTQAVMEQGHYLFSSLKTDHSGGAFMIKAPSQEWLEEYLAKEPFYLAGVQTYRIQPLEVHWNNPQANGWFKD</sequence>
<organism evidence="3 4">
    <name type="scientific">Candidatus Allofournierella pullistercoris</name>
    <dbReference type="NCBI Taxonomy" id="2838597"/>
    <lineage>
        <taxon>Bacteria</taxon>
        <taxon>Bacillati</taxon>
        <taxon>Bacillota</taxon>
        <taxon>Clostridia</taxon>
        <taxon>Eubacteriales</taxon>
        <taxon>Oscillospiraceae</taxon>
        <taxon>Allofournierella</taxon>
    </lineage>
</organism>
<evidence type="ECO:0000313" key="4">
    <source>
        <dbReference type="Proteomes" id="UP000713596"/>
    </source>
</evidence>
<reference evidence="3" key="1">
    <citation type="journal article" date="2021" name="PeerJ">
        <title>Extensive microbial diversity within the chicken gut microbiome revealed by metagenomics and culture.</title>
        <authorList>
            <person name="Gilroy R."/>
            <person name="Ravi A."/>
            <person name="Getino M."/>
            <person name="Pursley I."/>
            <person name="Horton D.L."/>
            <person name="Alikhan N.F."/>
            <person name="Baker D."/>
            <person name="Gharbi K."/>
            <person name="Hall N."/>
            <person name="Watson M."/>
            <person name="Adriaenssens E.M."/>
            <person name="Foster-Nyarko E."/>
            <person name="Jarju S."/>
            <person name="Secka A."/>
            <person name="Antonio M."/>
            <person name="Oren A."/>
            <person name="Chaudhuri R.R."/>
            <person name="La Ragione R."/>
            <person name="Hildebrand F."/>
            <person name="Pallen M.J."/>
        </authorList>
    </citation>
    <scope>NUCLEOTIDE SEQUENCE</scope>
    <source>
        <strain evidence="3">B5_2728</strain>
    </source>
</reference>
<accession>A0A948T3H4</accession>
<dbReference type="Pfam" id="PF03795">
    <property type="entry name" value="YCII"/>
    <property type="match status" value="1"/>
</dbReference>
<evidence type="ECO:0000256" key="1">
    <source>
        <dbReference type="ARBA" id="ARBA00007689"/>
    </source>
</evidence>
<gene>
    <name evidence="3" type="ORF">H9882_06675</name>
</gene>
<dbReference type="Proteomes" id="UP000713596">
    <property type="component" value="Unassembled WGS sequence"/>
</dbReference>
<dbReference type="EMBL" id="JAHLFP010000057">
    <property type="protein sequence ID" value="MBU3806556.1"/>
    <property type="molecule type" value="Genomic_DNA"/>
</dbReference>
<comment type="similarity">
    <text evidence="1">Belongs to the YciI family.</text>
</comment>
<dbReference type="AlphaFoldDB" id="A0A948T3H4"/>